<reference evidence="6 7" key="1">
    <citation type="submission" date="2015-04" db="EMBL/GenBank/DDBJ databases">
        <authorList>
            <person name="Syromyatnikov M.Y."/>
            <person name="Popov V.N."/>
        </authorList>
    </citation>
    <scope>NUCLEOTIDE SEQUENCE [LARGE SCALE GENOMIC DNA]</scope>
</reference>
<dbReference type="InterPro" id="IPR034744">
    <property type="entry name" value="RH2"/>
</dbReference>
<dbReference type="GO" id="GO:0060271">
    <property type="term" value="P:cilium assembly"/>
    <property type="evidence" value="ECO:0007669"/>
    <property type="project" value="TreeGrafter"/>
</dbReference>
<feature type="domain" description="RH2" evidence="5">
    <location>
        <begin position="250"/>
        <end position="329"/>
    </location>
</feature>
<feature type="coiled-coil region" evidence="2">
    <location>
        <begin position="149"/>
        <end position="197"/>
    </location>
</feature>
<gene>
    <name evidence="6" type="ORF">CLUMA_CG012866</name>
</gene>
<dbReference type="PROSITE" id="PS51776">
    <property type="entry name" value="RH1"/>
    <property type="match status" value="1"/>
</dbReference>
<dbReference type="SUPFAM" id="SSF161256">
    <property type="entry name" value="RILP dimerisation region"/>
    <property type="match status" value="1"/>
</dbReference>
<dbReference type="STRING" id="568069.A0A1J1IH24"/>
<dbReference type="GO" id="GO:0031267">
    <property type="term" value="F:small GTPase binding"/>
    <property type="evidence" value="ECO:0007669"/>
    <property type="project" value="TreeGrafter"/>
</dbReference>
<protein>
    <submittedName>
        <fullName evidence="6">CLUMA_CG012866, isoform A</fullName>
    </submittedName>
</protein>
<accession>A0A1J1IH24</accession>
<evidence type="ECO:0000256" key="2">
    <source>
        <dbReference type="SAM" id="Coils"/>
    </source>
</evidence>
<keyword evidence="1 2" id="KW-0175">Coiled coil</keyword>
<evidence type="ECO:0000313" key="6">
    <source>
        <dbReference type="EMBL" id="CRK99549.1"/>
    </source>
</evidence>
<evidence type="ECO:0000256" key="1">
    <source>
        <dbReference type="ARBA" id="ARBA00023054"/>
    </source>
</evidence>
<proteinExistence type="predicted"/>
<dbReference type="Pfam" id="PF09744">
    <property type="entry name" value="RH1"/>
    <property type="match status" value="1"/>
</dbReference>
<dbReference type="GO" id="GO:0051959">
    <property type="term" value="F:dynein light intermediate chain binding"/>
    <property type="evidence" value="ECO:0007669"/>
    <property type="project" value="TreeGrafter"/>
</dbReference>
<organism evidence="6 7">
    <name type="scientific">Clunio marinus</name>
    <dbReference type="NCBI Taxonomy" id="568069"/>
    <lineage>
        <taxon>Eukaryota</taxon>
        <taxon>Metazoa</taxon>
        <taxon>Ecdysozoa</taxon>
        <taxon>Arthropoda</taxon>
        <taxon>Hexapoda</taxon>
        <taxon>Insecta</taxon>
        <taxon>Pterygota</taxon>
        <taxon>Neoptera</taxon>
        <taxon>Endopterygota</taxon>
        <taxon>Diptera</taxon>
        <taxon>Nematocera</taxon>
        <taxon>Chironomoidea</taxon>
        <taxon>Chironomidae</taxon>
        <taxon>Clunio</taxon>
    </lineage>
</organism>
<dbReference type="GO" id="GO:0005737">
    <property type="term" value="C:cytoplasm"/>
    <property type="evidence" value="ECO:0007669"/>
    <property type="project" value="TreeGrafter"/>
</dbReference>
<dbReference type="PANTHER" id="PTHR21502:SF4">
    <property type="entry name" value="RILP-LIKE PROTEIN HOMOLOG"/>
    <property type="match status" value="1"/>
</dbReference>
<keyword evidence="7" id="KW-1185">Reference proteome</keyword>
<feature type="domain" description="RH1" evidence="4">
    <location>
        <begin position="1"/>
        <end position="88"/>
    </location>
</feature>
<evidence type="ECO:0000313" key="7">
    <source>
        <dbReference type="Proteomes" id="UP000183832"/>
    </source>
</evidence>
<dbReference type="OrthoDB" id="10069524at2759"/>
<dbReference type="EMBL" id="CVRI01000051">
    <property type="protein sequence ID" value="CRK99549.1"/>
    <property type="molecule type" value="Genomic_DNA"/>
</dbReference>
<dbReference type="InterPro" id="IPR034743">
    <property type="entry name" value="RH1"/>
</dbReference>
<evidence type="ECO:0000259" key="4">
    <source>
        <dbReference type="PROSITE" id="PS51776"/>
    </source>
</evidence>
<dbReference type="AlphaFoldDB" id="A0A1J1IH24"/>
<dbReference type="GO" id="GO:0036064">
    <property type="term" value="C:ciliary basal body"/>
    <property type="evidence" value="ECO:0007669"/>
    <property type="project" value="TreeGrafter"/>
</dbReference>
<dbReference type="PANTHER" id="PTHR21502">
    <property type="entry name" value="ZINC FINGER PROTEIN DZIP1"/>
    <property type="match status" value="1"/>
</dbReference>
<evidence type="ECO:0000256" key="3">
    <source>
        <dbReference type="SAM" id="MobiDB-lite"/>
    </source>
</evidence>
<evidence type="ECO:0000259" key="5">
    <source>
        <dbReference type="PROSITE" id="PS51777"/>
    </source>
</evidence>
<dbReference type="InterPro" id="IPR051241">
    <property type="entry name" value="DZIP_RILPL"/>
</dbReference>
<feature type="region of interest" description="Disordered" evidence="3">
    <location>
        <begin position="289"/>
        <end position="312"/>
    </location>
</feature>
<dbReference type="Proteomes" id="UP000183832">
    <property type="component" value="Unassembled WGS sequence"/>
</dbReference>
<name>A0A1J1IH24_9DIPT</name>
<dbReference type="Gene3D" id="1.20.58.1770">
    <property type="match status" value="1"/>
</dbReference>
<sequence length="370" mass="42990">MSEITVNSFEEVSVVDVYDLASDIGSEFEKLIDSYGSQAFESLIKKCIRALETLENVALKNEQEVSLIRDLNDQIAKLEYEKLERAKTKDMFEKEVETIEEVWRSETRELISTVSRLQSENHRLMEEHHYKKALKDTSLDCNKFDDTVTQKLCEQVDRQRDEIKQKKRENQEQAELLENCLGEIEILKHQNSEFKKRSKVFQNQIKTLCEERADFLAKLQDQHKIMLALRKKLGIAEKENNDLEVGDATIPRFTVEELKEILNERNMLRNRISDLEEELIACKLVSPNTKPQGSAKEIKEEDPPVQGPLPEEWYTDDGSWRRKSSDSGIRKFFKNFLFADSDMTTHRLSKTSLSSLTRMALSGPHTEIPI</sequence>
<dbReference type="CDD" id="cd14445">
    <property type="entry name" value="RILP-like"/>
    <property type="match status" value="1"/>
</dbReference>
<dbReference type="PROSITE" id="PS51777">
    <property type="entry name" value="RH2"/>
    <property type="match status" value="1"/>
</dbReference>